<dbReference type="GO" id="GO:0000124">
    <property type="term" value="C:SAGA complex"/>
    <property type="evidence" value="ECO:0007669"/>
    <property type="project" value="TreeGrafter"/>
</dbReference>
<dbReference type="CDD" id="cd22933">
    <property type="entry name" value="HFD_HFI1"/>
    <property type="match status" value="1"/>
</dbReference>
<reference evidence="6 7" key="1">
    <citation type="journal article" date="2016" name="Sci. Rep.">
        <title>The Dendrobium catenatum Lindl. genome sequence provides insights into polysaccharide synthase, floral development and adaptive evolution.</title>
        <authorList>
            <person name="Zhang G.Q."/>
            <person name="Xu Q."/>
            <person name="Bian C."/>
            <person name="Tsai W.C."/>
            <person name="Yeh C.M."/>
            <person name="Liu K.W."/>
            <person name="Yoshida K."/>
            <person name="Zhang L.S."/>
            <person name="Chang S.B."/>
            <person name="Chen F."/>
            <person name="Shi Y."/>
            <person name="Su Y.Y."/>
            <person name="Zhang Y.Q."/>
            <person name="Chen L.J."/>
            <person name="Yin Y."/>
            <person name="Lin M."/>
            <person name="Huang H."/>
            <person name="Deng H."/>
            <person name="Wang Z.W."/>
            <person name="Zhu S.L."/>
            <person name="Zhao X."/>
            <person name="Deng C."/>
            <person name="Niu S.C."/>
            <person name="Huang J."/>
            <person name="Wang M."/>
            <person name="Liu G.H."/>
            <person name="Yang H.J."/>
            <person name="Xiao X.J."/>
            <person name="Hsiao Y.Y."/>
            <person name="Wu W.L."/>
            <person name="Chen Y.Y."/>
            <person name="Mitsuda N."/>
            <person name="Ohme-Takagi M."/>
            <person name="Luo Y.B."/>
            <person name="Van de Peer Y."/>
            <person name="Liu Z.J."/>
        </authorList>
    </citation>
    <scope>NUCLEOTIDE SEQUENCE [LARGE SCALE GENOMIC DNA]</scope>
    <source>
        <tissue evidence="6">The whole plant</tissue>
    </source>
</reference>
<dbReference type="PANTHER" id="PTHR21277">
    <property type="entry name" value="TRANSCRIPTIONAL ADAPTER 1"/>
    <property type="match status" value="1"/>
</dbReference>
<comment type="subcellular location">
    <subcellularLocation>
        <location evidence="1">Nucleus</location>
    </subcellularLocation>
</comment>
<evidence type="ECO:0000256" key="5">
    <source>
        <dbReference type="SAM" id="MobiDB-lite"/>
    </source>
</evidence>
<feature type="compositionally biased region" description="Polar residues" evidence="5">
    <location>
        <begin position="337"/>
        <end position="355"/>
    </location>
</feature>
<name>A0A2I0VRT3_9ASPA</name>
<evidence type="ECO:0000256" key="2">
    <source>
        <dbReference type="ARBA" id="ARBA00023015"/>
    </source>
</evidence>
<dbReference type="Proteomes" id="UP000233837">
    <property type="component" value="Unassembled WGS sequence"/>
</dbReference>
<sequence>MPQHISHQQGRINLSDLKLQIAKQLGPDRTRMYFGCLNRFLAQKVTKTEFNKLCFLILGRESIPLHNKLIRSILRNAYVAKTPPPVGERIVFNQTGAFVKKSLHENDPLSQSQTATPSPLVHCNGDILPPSPRKKRTRKSPLGLNGTANAYAQQSFVPSLEISIKENGMLGSGDRKRPVQHYQSGLEEQPAKLPRLENSLLHDQISLHQKGLIKSVAMEDGEKLKESNDLNSTIRAEHPFVPSAETLIKENGILGPCDWKNQVQHYQSGLAEQQIKIPRKGNSLLPDQISLRRKVLVKTLALEDEKKLKESHDLNSTRRPPRPPVGATFCSPRVSGTRRSFSAASNSTCGNSNYDNGELCDTEELRKLMEKVAEAQGIGVTLDSANLLNNALNTYLKRLIKSSVELARARSTHEPTKHPAFNGFWPGNHHVQNSVESLNVNNEHRNQYMISLQDFQAAMELHPQQLGQGWPLLLEKICMRSYEE</sequence>
<evidence type="ECO:0000256" key="1">
    <source>
        <dbReference type="ARBA" id="ARBA00004123"/>
    </source>
</evidence>
<dbReference type="AlphaFoldDB" id="A0A2I0VRT3"/>
<organism evidence="6 7">
    <name type="scientific">Dendrobium catenatum</name>
    <dbReference type="NCBI Taxonomy" id="906689"/>
    <lineage>
        <taxon>Eukaryota</taxon>
        <taxon>Viridiplantae</taxon>
        <taxon>Streptophyta</taxon>
        <taxon>Embryophyta</taxon>
        <taxon>Tracheophyta</taxon>
        <taxon>Spermatophyta</taxon>
        <taxon>Magnoliopsida</taxon>
        <taxon>Liliopsida</taxon>
        <taxon>Asparagales</taxon>
        <taxon>Orchidaceae</taxon>
        <taxon>Epidendroideae</taxon>
        <taxon>Malaxideae</taxon>
        <taxon>Dendrobiinae</taxon>
        <taxon>Dendrobium</taxon>
    </lineage>
</organism>
<evidence type="ECO:0000256" key="3">
    <source>
        <dbReference type="ARBA" id="ARBA00023163"/>
    </source>
</evidence>
<dbReference type="GO" id="GO:0005634">
    <property type="term" value="C:nucleus"/>
    <property type="evidence" value="ECO:0007669"/>
    <property type="project" value="UniProtKB-SubCell"/>
</dbReference>
<feature type="region of interest" description="Disordered" evidence="5">
    <location>
        <begin position="168"/>
        <end position="188"/>
    </location>
</feature>
<evidence type="ECO:0000313" key="7">
    <source>
        <dbReference type="Proteomes" id="UP000233837"/>
    </source>
</evidence>
<feature type="region of interest" description="Disordered" evidence="5">
    <location>
        <begin position="105"/>
        <end position="143"/>
    </location>
</feature>
<keyword evidence="4" id="KW-0539">Nucleus</keyword>
<keyword evidence="3" id="KW-0804">Transcription</keyword>
<dbReference type="GO" id="GO:0003713">
    <property type="term" value="F:transcription coactivator activity"/>
    <property type="evidence" value="ECO:0007669"/>
    <property type="project" value="TreeGrafter"/>
</dbReference>
<dbReference type="Pfam" id="PF12767">
    <property type="entry name" value="SAGA-Tad1"/>
    <property type="match status" value="1"/>
</dbReference>
<evidence type="ECO:0008006" key="8">
    <source>
        <dbReference type="Google" id="ProtNLM"/>
    </source>
</evidence>
<reference evidence="6 7" key="2">
    <citation type="journal article" date="2017" name="Nature">
        <title>The Apostasia genome and the evolution of orchids.</title>
        <authorList>
            <person name="Zhang G.Q."/>
            <person name="Liu K.W."/>
            <person name="Li Z."/>
            <person name="Lohaus R."/>
            <person name="Hsiao Y.Y."/>
            <person name="Niu S.C."/>
            <person name="Wang J.Y."/>
            <person name="Lin Y.C."/>
            <person name="Xu Q."/>
            <person name="Chen L.J."/>
            <person name="Yoshida K."/>
            <person name="Fujiwara S."/>
            <person name="Wang Z.W."/>
            <person name="Zhang Y.Q."/>
            <person name="Mitsuda N."/>
            <person name="Wang M."/>
            <person name="Liu G.H."/>
            <person name="Pecoraro L."/>
            <person name="Huang H.X."/>
            <person name="Xiao X.J."/>
            <person name="Lin M."/>
            <person name="Wu X.Y."/>
            <person name="Wu W.L."/>
            <person name="Chen Y.Y."/>
            <person name="Chang S.B."/>
            <person name="Sakamoto S."/>
            <person name="Ohme-Takagi M."/>
            <person name="Yagi M."/>
            <person name="Zeng S.J."/>
            <person name="Shen C.Y."/>
            <person name="Yeh C.M."/>
            <person name="Luo Y.B."/>
            <person name="Tsai W.C."/>
            <person name="Van de Peer Y."/>
            <person name="Liu Z.J."/>
        </authorList>
    </citation>
    <scope>NUCLEOTIDE SEQUENCE [LARGE SCALE GENOMIC DNA]</scope>
    <source>
        <tissue evidence="6">The whole plant</tissue>
    </source>
</reference>
<proteinExistence type="predicted"/>
<protein>
    <recommendedName>
        <fullName evidence="8">Transcriptional coactivator Hfi1/Transcriptional adapter 1</fullName>
    </recommendedName>
</protein>
<feature type="region of interest" description="Disordered" evidence="5">
    <location>
        <begin position="337"/>
        <end position="356"/>
    </location>
</feature>
<evidence type="ECO:0000313" key="6">
    <source>
        <dbReference type="EMBL" id="PKU66117.1"/>
    </source>
</evidence>
<dbReference type="InterPro" id="IPR024738">
    <property type="entry name" value="Hfi1/Tada1"/>
</dbReference>
<keyword evidence="7" id="KW-1185">Reference proteome</keyword>
<dbReference type="OrthoDB" id="10264870at2759"/>
<gene>
    <name evidence="6" type="ORF">MA16_Dca022661</name>
</gene>
<feature type="compositionally biased region" description="Polar residues" evidence="5">
    <location>
        <begin position="108"/>
        <end position="117"/>
    </location>
</feature>
<keyword evidence="2" id="KW-0805">Transcription regulation</keyword>
<dbReference type="GO" id="GO:0006357">
    <property type="term" value="P:regulation of transcription by RNA polymerase II"/>
    <property type="evidence" value="ECO:0007669"/>
    <property type="project" value="TreeGrafter"/>
</dbReference>
<evidence type="ECO:0000256" key="4">
    <source>
        <dbReference type="ARBA" id="ARBA00023242"/>
    </source>
</evidence>
<accession>A0A2I0VRT3</accession>
<feature type="region of interest" description="Disordered" evidence="5">
    <location>
        <begin position="308"/>
        <end position="331"/>
    </location>
</feature>
<dbReference type="EMBL" id="KZ503293">
    <property type="protein sequence ID" value="PKU66117.1"/>
    <property type="molecule type" value="Genomic_DNA"/>
</dbReference>
<dbReference type="PANTHER" id="PTHR21277:SF5">
    <property type="entry name" value="TRANSCRIPTIONAL ADAPTER 1"/>
    <property type="match status" value="1"/>
</dbReference>